<dbReference type="Pfam" id="PF03544">
    <property type="entry name" value="TonB_C"/>
    <property type="match status" value="1"/>
</dbReference>
<feature type="compositionally biased region" description="Pro residues" evidence="10">
    <location>
        <begin position="137"/>
        <end position="147"/>
    </location>
</feature>
<evidence type="ECO:0000259" key="11">
    <source>
        <dbReference type="PROSITE" id="PS52015"/>
    </source>
</evidence>
<dbReference type="NCBIfam" id="TIGR01352">
    <property type="entry name" value="tonB_Cterm"/>
    <property type="match status" value="1"/>
</dbReference>
<evidence type="ECO:0000256" key="7">
    <source>
        <dbReference type="ARBA" id="ARBA00022927"/>
    </source>
</evidence>
<evidence type="ECO:0000256" key="3">
    <source>
        <dbReference type="ARBA" id="ARBA00022448"/>
    </source>
</evidence>
<accession>A0A495WAZ3</accession>
<protein>
    <submittedName>
        <fullName evidence="12">Outer membrane transport energization protein TonB</fullName>
    </submittedName>
</protein>
<dbReference type="PANTHER" id="PTHR33446:SF2">
    <property type="entry name" value="PROTEIN TONB"/>
    <property type="match status" value="1"/>
</dbReference>
<keyword evidence="13" id="KW-1185">Reference proteome</keyword>
<evidence type="ECO:0000256" key="9">
    <source>
        <dbReference type="ARBA" id="ARBA00023136"/>
    </source>
</evidence>
<dbReference type="PROSITE" id="PS52015">
    <property type="entry name" value="TONB_CTD"/>
    <property type="match status" value="1"/>
</dbReference>
<evidence type="ECO:0000256" key="1">
    <source>
        <dbReference type="ARBA" id="ARBA00004383"/>
    </source>
</evidence>
<evidence type="ECO:0000256" key="10">
    <source>
        <dbReference type="SAM" id="MobiDB-lite"/>
    </source>
</evidence>
<dbReference type="InterPro" id="IPR006260">
    <property type="entry name" value="TonB/TolA_C"/>
</dbReference>
<evidence type="ECO:0000313" key="12">
    <source>
        <dbReference type="EMBL" id="RKT58842.1"/>
    </source>
</evidence>
<dbReference type="AlphaFoldDB" id="A0A495WAZ3"/>
<name>A0A495WAZ3_9RHOO</name>
<reference evidence="12 13" key="1">
    <citation type="submission" date="2018-10" db="EMBL/GenBank/DDBJ databases">
        <title>Genomic Encyclopedia of Type Strains, Phase IV (KMG-IV): sequencing the most valuable type-strain genomes for metagenomic binning, comparative biology and taxonomic classification.</title>
        <authorList>
            <person name="Goeker M."/>
        </authorList>
    </citation>
    <scope>NUCLEOTIDE SEQUENCE [LARGE SCALE GENOMIC DNA]</scope>
    <source>
        <strain evidence="12 13">DSM 23841</strain>
    </source>
</reference>
<keyword evidence="3" id="KW-0813">Transport</keyword>
<evidence type="ECO:0000256" key="8">
    <source>
        <dbReference type="ARBA" id="ARBA00022989"/>
    </source>
</evidence>
<dbReference type="Gene3D" id="3.30.1150.10">
    <property type="match status" value="1"/>
</dbReference>
<dbReference type="EMBL" id="RBXP01000014">
    <property type="protein sequence ID" value="RKT58842.1"/>
    <property type="molecule type" value="Genomic_DNA"/>
</dbReference>
<evidence type="ECO:0000256" key="4">
    <source>
        <dbReference type="ARBA" id="ARBA00022475"/>
    </source>
</evidence>
<comment type="caution">
    <text evidence="12">The sequence shown here is derived from an EMBL/GenBank/DDBJ whole genome shotgun (WGS) entry which is preliminary data.</text>
</comment>
<keyword evidence="8" id="KW-1133">Transmembrane helix</keyword>
<evidence type="ECO:0000256" key="6">
    <source>
        <dbReference type="ARBA" id="ARBA00022692"/>
    </source>
</evidence>
<feature type="domain" description="TonB C-terminal" evidence="11">
    <location>
        <begin position="167"/>
        <end position="259"/>
    </location>
</feature>
<comment type="similarity">
    <text evidence="2">Belongs to the TonB family.</text>
</comment>
<keyword evidence="6" id="KW-0812">Transmembrane</keyword>
<dbReference type="GO" id="GO:0055085">
    <property type="term" value="P:transmembrane transport"/>
    <property type="evidence" value="ECO:0007669"/>
    <property type="project" value="InterPro"/>
</dbReference>
<sequence>MIPAACLRRYVAGCARPVGVRPGRFLRIIRGLRMMSSATVPRQPSSLAEPQNPPSQRWLGVAVVLVAHGLAVWALMAHRLLPTPDEAVTLMVNFIAPPAPQQVAPKPAPKPPEPKPLPKPPVRQLVAEGPPRTPDEPVAPPAPPTPTPAVEAPAPAMPLPVGPVALGGELSVVCPERRAPAYPPLSRRLGETGKVVLRVTLDESGKVAQASIDRSSGFARLDEAALSAVRGWRCTPAQRNGRPVQATAVQPFNFVLEGN</sequence>
<keyword evidence="9" id="KW-0472">Membrane</keyword>
<dbReference type="GO" id="GO:0098797">
    <property type="term" value="C:plasma membrane protein complex"/>
    <property type="evidence" value="ECO:0007669"/>
    <property type="project" value="TreeGrafter"/>
</dbReference>
<dbReference type="InterPro" id="IPR037682">
    <property type="entry name" value="TonB_C"/>
</dbReference>
<keyword evidence="4" id="KW-1003">Cell membrane</keyword>
<feature type="region of interest" description="Disordered" evidence="10">
    <location>
        <begin position="101"/>
        <end position="155"/>
    </location>
</feature>
<keyword evidence="7" id="KW-0653">Protein transport</keyword>
<evidence type="ECO:0000313" key="13">
    <source>
        <dbReference type="Proteomes" id="UP000270626"/>
    </source>
</evidence>
<proteinExistence type="inferred from homology"/>
<organism evidence="12 13">
    <name type="scientific">Azonexus fungiphilus</name>
    <dbReference type="NCBI Taxonomy" id="146940"/>
    <lineage>
        <taxon>Bacteria</taxon>
        <taxon>Pseudomonadati</taxon>
        <taxon>Pseudomonadota</taxon>
        <taxon>Betaproteobacteria</taxon>
        <taxon>Rhodocyclales</taxon>
        <taxon>Azonexaceae</taxon>
        <taxon>Azonexus</taxon>
    </lineage>
</organism>
<evidence type="ECO:0000256" key="5">
    <source>
        <dbReference type="ARBA" id="ARBA00022519"/>
    </source>
</evidence>
<feature type="compositionally biased region" description="Pro residues" evidence="10">
    <location>
        <begin position="106"/>
        <end position="121"/>
    </location>
</feature>
<dbReference type="GO" id="GO:0031992">
    <property type="term" value="F:energy transducer activity"/>
    <property type="evidence" value="ECO:0007669"/>
    <property type="project" value="TreeGrafter"/>
</dbReference>
<evidence type="ECO:0000256" key="2">
    <source>
        <dbReference type="ARBA" id="ARBA00006555"/>
    </source>
</evidence>
<dbReference type="GO" id="GO:0015031">
    <property type="term" value="P:protein transport"/>
    <property type="evidence" value="ECO:0007669"/>
    <property type="project" value="UniProtKB-KW"/>
</dbReference>
<keyword evidence="5" id="KW-0997">Cell inner membrane</keyword>
<dbReference type="Proteomes" id="UP000270626">
    <property type="component" value="Unassembled WGS sequence"/>
</dbReference>
<dbReference type="SUPFAM" id="SSF74653">
    <property type="entry name" value="TolA/TonB C-terminal domain"/>
    <property type="match status" value="1"/>
</dbReference>
<dbReference type="PANTHER" id="PTHR33446">
    <property type="entry name" value="PROTEIN TONB-RELATED"/>
    <property type="match status" value="1"/>
</dbReference>
<gene>
    <name evidence="12" type="ORF">DFR40_1871</name>
</gene>
<dbReference type="InterPro" id="IPR051045">
    <property type="entry name" value="TonB-dependent_transducer"/>
</dbReference>
<comment type="subcellular location">
    <subcellularLocation>
        <location evidence="1">Cell inner membrane</location>
        <topology evidence="1">Single-pass membrane protein</topology>
        <orientation evidence="1">Periplasmic side</orientation>
    </subcellularLocation>
</comment>